<reference evidence="2" key="1">
    <citation type="journal article" date="2019" name="Int. J. Syst. Evol. Microbiol.">
        <title>The Global Catalogue of Microorganisms (GCM) 10K type strain sequencing project: providing services to taxonomists for standard genome sequencing and annotation.</title>
        <authorList>
            <consortium name="The Broad Institute Genomics Platform"/>
            <consortium name="The Broad Institute Genome Sequencing Center for Infectious Disease"/>
            <person name="Wu L."/>
            <person name="Ma J."/>
        </authorList>
    </citation>
    <scope>NUCLEOTIDE SEQUENCE [LARGE SCALE GENOMIC DNA]</scope>
    <source>
        <strain evidence="2">CGMCC 1.7030</strain>
    </source>
</reference>
<organism evidence="1 2">
    <name type="scientific">Algoriphagus aquatilis</name>
    <dbReference type="NCBI Taxonomy" id="490186"/>
    <lineage>
        <taxon>Bacteria</taxon>
        <taxon>Pseudomonadati</taxon>
        <taxon>Bacteroidota</taxon>
        <taxon>Cytophagia</taxon>
        <taxon>Cytophagales</taxon>
        <taxon>Cyclobacteriaceae</taxon>
        <taxon>Algoriphagus</taxon>
    </lineage>
</organism>
<comment type="caution">
    <text evidence="1">The sequence shown here is derived from an EMBL/GenBank/DDBJ whole genome shotgun (WGS) entry which is preliminary data.</text>
</comment>
<sequence>MLKKHPLTEEFPEFDQKIHELKVGNEYFKSLYENYDQVDHEIYLVESDIHPTSDEMINQLRIKRMYLKDELYKFLKEN</sequence>
<dbReference type="Proteomes" id="UP001596163">
    <property type="component" value="Unassembled WGS sequence"/>
</dbReference>
<keyword evidence="2" id="KW-1185">Reference proteome</keyword>
<protein>
    <submittedName>
        <fullName evidence="1">YdcH family protein</fullName>
    </submittedName>
</protein>
<gene>
    <name evidence="1" type="ORF">ACFPIK_00275</name>
</gene>
<dbReference type="Gene3D" id="6.10.280.50">
    <property type="match status" value="1"/>
</dbReference>
<dbReference type="RefSeq" id="WP_377911030.1">
    <property type="nucleotide sequence ID" value="NZ_JBHSKS010000001.1"/>
</dbReference>
<evidence type="ECO:0000313" key="1">
    <source>
        <dbReference type="EMBL" id="MFC5190181.1"/>
    </source>
</evidence>
<proteinExistence type="predicted"/>
<dbReference type="Pfam" id="PF04325">
    <property type="entry name" value="DUF465"/>
    <property type="match status" value="1"/>
</dbReference>
<name>A0ABW0BS09_9BACT</name>
<accession>A0ABW0BS09</accession>
<dbReference type="EMBL" id="JBHSKS010000001">
    <property type="protein sequence ID" value="MFC5190181.1"/>
    <property type="molecule type" value="Genomic_DNA"/>
</dbReference>
<dbReference type="InterPro" id="IPR038444">
    <property type="entry name" value="DUF465_sf"/>
</dbReference>
<evidence type="ECO:0000313" key="2">
    <source>
        <dbReference type="Proteomes" id="UP001596163"/>
    </source>
</evidence>
<dbReference type="InterPro" id="IPR007420">
    <property type="entry name" value="DUF465"/>
</dbReference>